<feature type="domain" description="DC1" evidence="3">
    <location>
        <begin position="411"/>
        <end position="461"/>
    </location>
</feature>
<dbReference type="CDD" id="cd15489">
    <property type="entry name" value="PHD_SF"/>
    <property type="match status" value="1"/>
</dbReference>
<dbReference type="PANTHER" id="PTHR46288">
    <property type="entry name" value="PHORBOL-ESTER/DAG-TYPE DOMAIN-CONTAINING PROTEIN"/>
    <property type="match status" value="1"/>
</dbReference>
<proteinExistence type="predicted"/>
<evidence type="ECO:0000259" key="3">
    <source>
        <dbReference type="Pfam" id="PF03107"/>
    </source>
</evidence>
<reference evidence="4 5" key="1">
    <citation type="journal article" date="2018" name="Mol. Plant">
        <title>The genome of Artemisia annua provides insight into the evolution of Asteraceae family and artemisinin biosynthesis.</title>
        <authorList>
            <person name="Shen Q."/>
            <person name="Zhang L."/>
            <person name="Liao Z."/>
            <person name="Wang S."/>
            <person name="Yan T."/>
            <person name="Shi P."/>
            <person name="Liu M."/>
            <person name="Fu X."/>
            <person name="Pan Q."/>
            <person name="Wang Y."/>
            <person name="Lv Z."/>
            <person name="Lu X."/>
            <person name="Zhang F."/>
            <person name="Jiang W."/>
            <person name="Ma Y."/>
            <person name="Chen M."/>
            <person name="Hao X."/>
            <person name="Li L."/>
            <person name="Tang Y."/>
            <person name="Lv G."/>
            <person name="Zhou Y."/>
            <person name="Sun X."/>
            <person name="Brodelius P.E."/>
            <person name="Rose J.K.C."/>
            <person name="Tang K."/>
        </authorList>
    </citation>
    <scope>NUCLEOTIDE SEQUENCE [LARGE SCALE GENOMIC DNA]</scope>
    <source>
        <strain evidence="5">cv. Huhao1</strain>
        <tissue evidence="4">Leaf</tissue>
    </source>
</reference>
<feature type="compositionally biased region" description="Polar residues" evidence="2">
    <location>
        <begin position="189"/>
        <end position="199"/>
    </location>
</feature>
<feature type="region of interest" description="Disordered" evidence="2">
    <location>
        <begin position="305"/>
        <end position="371"/>
    </location>
</feature>
<dbReference type="OrthoDB" id="1751421at2759"/>
<dbReference type="STRING" id="35608.A0A2U1L7B6"/>
<protein>
    <submittedName>
        <fullName evidence="4">C1-like protein</fullName>
    </submittedName>
</protein>
<feature type="domain" description="DC1" evidence="3">
    <location>
        <begin position="62"/>
        <end position="110"/>
    </location>
</feature>
<dbReference type="AlphaFoldDB" id="A0A2U1L7B6"/>
<keyword evidence="1" id="KW-0677">Repeat</keyword>
<feature type="compositionally biased region" description="Pro residues" evidence="2">
    <location>
        <begin position="315"/>
        <end position="329"/>
    </location>
</feature>
<name>A0A2U1L7B6_ARTAN</name>
<feature type="domain" description="DC1" evidence="3">
    <location>
        <begin position="532"/>
        <end position="581"/>
    </location>
</feature>
<dbReference type="InterPro" id="IPR004146">
    <property type="entry name" value="DC1"/>
</dbReference>
<evidence type="ECO:0000313" key="5">
    <source>
        <dbReference type="Proteomes" id="UP000245207"/>
    </source>
</evidence>
<comment type="caution">
    <text evidence="4">The sequence shown here is derived from an EMBL/GenBank/DDBJ whole genome shotgun (WGS) entry which is preliminary data.</text>
</comment>
<feature type="domain" description="DC1" evidence="3">
    <location>
        <begin position="8"/>
        <end position="52"/>
    </location>
</feature>
<dbReference type="SUPFAM" id="SSF57889">
    <property type="entry name" value="Cysteine-rich domain"/>
    <property type="match status" value="2"/>
</dbReference>
<dbReference type="EMBL" id="PKPP01011053">
    <property type="protein sequence ID" value="PWA44883.1"/>
    <property type="molecule type" value="Genomic_DNA"/>
</dbReference>
<sequence>MNQGNKHFSHPHNLVLHQLPQGVDLPCSGCNSSSTGTIYICWPCNFYLHEQCYHATRSMEHPSHPLHPLTLVPYPTYLSNSFYCNSCKDVGTGFSYSCADCEFDLHVQCAYSTFITTNFQTAHLFQELVPSSWKSQHPSMSHNIPFVSAHDGFPSPFTSAQNPDVTLNFVSNKQHHSTSHDQGYGSIPPSRQNSISTAQDPYMAQNGPSVSIPMSSQNPIPIVHDPSMAPNGLSVSKPMSSQNLIASVQYPPISQNEPSASTTNPPNPISTTQDPTMLQNRPFVSIHTSSQNTVATVQYPSISQNEPSVSILTNPPNPIPSTQDPPMPQNEPSVSIHSISQNPAASTQYASMAQTEPSTNPSNPIPKVQDSPIPQNVAYISIPSSSPNPITSSQDLSVPQNEMKDKGITHFSHPHKLAKVDIPEDEDEENEVTCSGCEDTLVGKGYSCVEPKCDFHLHETCFNLKRVIQHKSHPEHPLTLLPVAPYNNKNGEFTCNACFSDGTGFTYNCSVCTFDLHTQCVSLPETVKRSDHEHVLKLCYSCPVKSEDHTVSCDVCHGDVQNDRWAYYCDSCDYATHLGCVDCEECEEYSIIDAQAQLQRLQLQMEMARQQAQFMAGLGASLSSLV</sequence>
<feature type="compositionally biased region" description="Polar residues" evidence="2">
    <location>
        <begin position="305"/>
        <end position="314"/>
    </location>
</feature>
<dbReference type="InterPro" id="IPR046349">
    <property type="entry name" value="C1-like_sf"/>
</dbReference>
<feature type="compositionally biased region" description="Low complexity" evidence="2">
    <location>
        <begin position="256"/>
        <end position="272"/>
    </location>
</feature>
<evidence type="ECO:0000256" key="1">
    <source>
        <dbReference type="ARBA" id="ARBA00022737"/>
    </source>
</evidence>
<evidence type="ECO:0000313" key="4">
    <source>
        <dbReference type="EMBL" id="PWA44883.1"/>
    </source>
</evidence>
<keyword evidence="5" id="KW-1185">Reference proteome</keyword>
<feature type="compositionally biased region" description="Polar residues" evidence="2">
    <location>
        <begin position="206"/>
        <end position="219"/>
    </location>
</feature>
<feature type="compositionally biased region" description="Polar residues" evidence="2">
    <location>
        <begin position="330"/>
        <end position="362"/>
    </location>
</feature>
<dbReference type="PANTHER" id="PTHR46288:SF84">
    <property type="entry name" value="DC1 DOMAIN-CONTAINING PROTEIN"/>
    <property type="match status" value="1"/>
</dbReference>
<feature type="domain" description="DC1" evidence="3">
    <location>
        <begin position="471"/>
        <end position="521"/>
    </location>
</feature>
<dbReference type="Proteomes" id="UP000245207">
    <property type="component" value="Unassembled WGS sequence"/>
</dbReference>
<feature type="region of interest" description="Disordered" evidence="2">
    <location>
        <begin position="252"/>
        <end position="276"/>
    </location>
</feature>
<evidence type="ECO:0000256" key="2">
    <source>
        <dbReference type="SAM" id="MobiDB-lite"/>
    </source>
</evidence>
<dbReference type="Pfam" id="PF03107">
    <property type="entry name" value="C1_2"/>
    <property type="match status" value="5"/>
</dbReference>
<gene>
    <name evidence="4" type="ORF">CTI12_AA522710</name>
</gene>
<feature type="region of interest" description="Disordered" evidence="2">
    <location>
        <begin position="173"/>
        <end position="238"/>
    </location>
</feature>
<organism evidence="4 5">
    <name type="scientific">Artemisia annua</name>
    <name type="common">Sweet wormwood</name>
    <dbReference type="NCBI Taxonomy" id="35608"/>
    <lineage>
        <taxon>Eukaryota</taxon>
        <taxon>Viridiplantae</taxon>
        <taxon>Streptophyta</taxon>
        <taxon>Embryophyta</taxon>
        <taxon>Tracheophyta</taxon>
        <taxon>Spermatophyta</taxon>
        <taxon>Magnoliopsida</taxon>
        <taxon>eudicotyledons</taxon>
        <taxon>Gunneridae</taxon>
        <taxon>Pentapetalae</taxon>
        <taxon>asterids</taxon>
        <taxon>campanulids</taxon>
        <taxon>Asterales</taxon>
        <taxon>Asteraceae</taxon>
        <taxon>Asteroideae</taxon>
        <taxon>Anthemideae</taxon>
        <taxon>Artemisiinae</taxon>
        <taxon>Artemisia</taxon>
    </lineage>
</organism>
<accession>A0A2U1L7B6</accession>